<keyword evidence="2" id="KW-1185">Reference proteome</keyword>
<dbReference type="Proteomes" id="UP000291144">
    <property type="component" value="Unassembled WGS sequence"/>
</dbReference>
<dbReference type="AlphaFoldDB" id="A0A4V2M6Z0"/>
<evidence type="ECO:0000313" key="1">
    <source>
        <dbReference type="EMBL" id="TCC45562.1"/>
    </source>
</evidence>
<gene>
    <name evidence="1" type="ORF">E0H73_44520</name>
</gene>
<reference evidence="1 2" key="1">
    <citation type="submission" date="2019-02" db="EMBL/GenBank/DDBJ databases">
        <title>Kribbella capetownensis sp. nov. and Kribbella speibonae sp. nov., isolated from soil.</title>
        <authorList>
            <person name="Curtis S.M."/>
            <person name="Norton I."/>
            <person name="Everest G.J."/>
            <person name="Meyers P.R."/>
        </authorList>
    </citation>
    <scope>NUCLEOTIDE SEQUENCE [LARGE SCALE GENOMIC DNA]</scope>
    <source>
        <strain evidence="1 2">NRRL B-24813</strain>
    </source>
</reference>
<proteinExistence type="predicted"/>
<organism evidence="1 2">
    <name type="scientific">Kribbella pittospori</name>
    <dbReference type="NCBI Taxonomy" id="722689"/>
    <lineage>
        <taxon>Bacteria</taxon>
        <taxon>Bacillati</taxon>
        <taxon>Actinomycetota</taxon>
        <taxon>Actinomycetes</taxon>
        <taxon>Propionibacteriales</taxon>
        <taxon>Kribbellaceae</taxon>
        <taxon>Kribbella</taxon>
    </lineage>
</organism>
<name>A0A4V2M6Z0_9ACTN</name>
<sequence length="78" mass="8000">MATCEVCGNEYDAAFTVITADGSSFVFDSIECAAHRIAPTCAHCGCRILGHGVQQGATVFCCASCAHAAGVTTAQDRV</sequence>
<comment type="caution">
    <text evidence="1">The sequence shown here is derived from an EMBL/GenBank/DDBJ whole genome shotgun (WGS) entry which is preliminary data.</text>
</comment>
<accession>A0A4V2M6Z0</accession>
<dbReference type="EMBL" id="SJKB01000036">
    <property type="protein sequence ID" value="TCC45562.1"/>
    <property type="molecule type" value="Genomic_DNA"/>
</dbReference>
<protein>
    <recommendedName>
        <fullName evidence="3">Prokaryotic metallothionein</fullName>
    </recommendedName>
</protein>
<dbReference type="OrthoDB" id="163862at2"/>
<evidence type="ECO:0008006" key="3">
    <source>
        <dbReference type="Google" id="ProtNLM"/>
    </source>
</evidence>
<evidence type="ECO:0000313" key="2">
    <source>
        <dbReference type="Proteomes" id="UP000291144"/>
    </source>
</evidence>